<feature type="signal peptide" evidence="1">
    <location>
        <begin position="1"/>
        <end position="19"/>
    </location>
</feature>
<feature type="chain" id="PRO_5014249602" evidence="1">
    <location>
        <begin position="20"/>
        <end position="77"/>
    </location>
</feature>
<dbReference type="PROSITE" id="PS00430">
    <property type="entry name" value="TONB_DEPENDENT_REC_1"/>
    <property type="match status" value="1"/>
</dbReference>
<reference evidence="2 5" key="1">
    <citation type="journal article" date="2016" name="J. Clin. Microbiol.">
        <title>Detection and Whole-Genome Sequencing of Carbapenemase-Producing Aeromonas hydrophila Isolates from Routine Perirectal Surveillance Culture.</title>
        <authorList>
            <person name="Hughes H.Y."/>
            <person name="Conlan S.P."/>
            <person name="Lau A.F."/>
            <person name="Dekker J.P."/>
            <person name="Michelin A.V."/>
            <person name="Youn J.H."/>
            <person name="Henderson D.K."/>
            <person name="Frank K.M."/>
            <person name="Segre J.A."/>
            <person name="Palmore T.N."/>
        </authorList>
    </citation>
    <scope>NUCLEOTIDE SEQUENCE [LARGE SCALE GENOMIC DNA]</scope>
    <source>
        <strain evidence="2 5">AVNIH1</strain>
    </source>
</reference>
<proteinExistence type="predicted"/>
<gene>
    <name evidence="4" type="ORF">CJF24_11270</name>
    <name evidence="3" type="ORF">D6R50_19400</name>
    <name evidence="2" type="ORF">WM43_12680</name>
</gene>
<evidence type="ECO:0000313" key="3">
    <source>
        <dbReference type="EMBL" id="RKJ86427.1"/>
    </source>
</evidence>
<name>A0A165T3E9_AERVE</name>
<dbReference type="EMBL" id="NQMC01000029">
    <property type="protein sequence ID" value="TYD44366.1"/>
    <property type="molecule type" value="Genomic_DNA"/>
</dbReference>
<evidence type="ECO:0000313" key="6">
    <source>
        <dbReference type="Proteomes" id="UP000281725"/>
    </source>
</evidence>
<evidence type="ECO:0000313" key="4">
    <source>
        <dbReference type="EMBL" id="TYD44366.1"/>
    </source>
</evidence>
<evidence type="ECO:0000313" key="2">
    <source>
        <dbReference type="EMBL" id="ANB53452.1"/>
    </source>
</evidence>
<dbReference type="Proteomes" id="UP000076809">
    <property type="component" value="Chromosome"/>
</dbReference>
<dbReference type="InterPro" id="IPR010916">
    <property type="entry name" value="TonB_box_CS"/>
</dbReference>
<dbReference type="RefSeq" id="WP_005342304.1">
    <property type="nucleotide sequence ID" value="NZ_AP022281.1"/>
</dbReference>
<dbReference type="Proteomes" id="UP000323129">
    <property type="component" value="Unassembled WGS sequence"/>
</dbReference>
<evidence type="ECO:0000313" key="7">
    <source>
        <dbReference type="Proteomes" id="UP000323129"/>
    </source>
</evidence>
<dbReference type="Proteomes" id="UP000281725">
    <property type="component" value="Unassembled WGS sequence"/>
</dbReference>
<keyword evidence="7" id="KW-1185">Reference proteome</keyword>
<evidence type="ECO:0000313" key="5">
    <source>
        <dbReference type="Proteomes" id="UP000076809"/>
    </source>
</evidence>
<evidence type="ECO:0000256" key="1">
    <source>
        <dbReference type="SAM" id="SignalP"/>
    </source>
</evidence>
<reference evidence="4 7" key="2">
    <citation type="submission" date="2017-08" db="EMBL/GenBank/DDBJ databases">
        <title>Aeromonas veronii bv sobria strain NS22 whole genome sequencing.</title>
        <authorList>
            <person name="Katharios P."/>
            <person name="Ha V.Q."/>
            <person name="Smyrli M."/>
        </authorList>
    </citation>
    <scope>NUCLEOTIDE SEQUENCE [LARGE SCALE GENOMIC DNA]</scope>
    <source>
        <strain evidence="4 7">NS22</strain>
    </source>
</reference>
<dbReference type="OrthoDB" id="5593817at2"/>
<dbReference type="EMBL" id="CP014774">
    <property type="protein sequence ID" value="ANB53452.1"/>
    <property type="molecule type" value="Genomic_DNA"/>
</dbReference>
<protein>
    <submittedName>
        <fullName evidence="3">Uncharacterized protein</fullName>
    </submittedName>
</protein>
<organism evidence="3 6">
    <name type="scientific">Aeromonas veronii</name>
    <dbReference type="NCBI Taxonomy" id="654"/>
    <lineage>
        <taxon>Bacteria</taxon>
        <taxon>Pseudomonadati</taxon>
        <taxon>Pseudomonadota</taxon>
        <taxon>Gammaproteobacteria</taxon>
        <taxon>Aeromonadales</taxon>
        <taxon>Aeromonadaceae</taxon>
        <taxon>Aeromonas</taxon>
    </lineage>
</organism>
<dbReference type="EMBL" id="RAWX01000004">
    <property type="protein sequence ID" value="RKJ86427.1"/>
    <property type="molecule type" value="Genomic_DNA"/>
</dbReference>
<keyword evidence="1" id="KW-0732">Signal</keyword>
<dbReference type="AlphaFoldDB" id="A0A165T3E9"/>
<sequence>MKSLIATLIVSALSLNVMANENPRPELESAQLEQDVQSELQQASHAVVQDALHNLKPLALDTLVVEASQAVATHPES</sequence>
<accession>A0A165T3E9</accession>
<reference evidence="3 6" key="3">
    <citation type="submission" date="2018-09" db="EMBL/GenBank/DDBJ databases">
        <title>Genome sequencing of Aeromonas veronii MS-17-88.</title>
        <authorList>
            <person name="Tekedar H.C."/>
            <person name="Arick M.A."/>
            <person name="Hsu C.-Y."/>
            <person name="Thrash A."/>
            <person name="Karsi A."/>
            <person name="Lawrence M.L."/>
            <person name="Abdelhamed H."/>
        </authorList>
    </citation>
    <scope>NUCLEOTIDE SEQUENCE [LARGE SCALE GENOMIC DNA]</scope>
    <source>
        <strain evidence="3 6">MS 17-88</strain>
    </source>
</reference>